<name>G8BX32_TETPH</name>
<dbReference type="GO" id="GO:0006260">
    <property type="term" value="P:DNA replication"/>
    <property type="evidence" value="ECO:0007669"/>
    <property type="project" value="UniProtKB-KW"/>
</dbReference>
<dbReference type="HOGENOM" id="CLU_072105_0_0_1"/>
<dbReference type="GO" id="GO:0031261">
    <property type="term" value="C:DNA replication preinitiation complex"/>
    <property type="evidence" value="ECO:0007669"/>
    <property type="project" value="EnsemblFungi"/>
</dbReference>
<protein>
    <recommendedName>
        <fullName evidence="4">Mitochondrial morphogenesis protein SLD7</fullName>
    </recommendedName>
</protein>
<keyword evidence="5" id="KW-0963">Cytoplasm</keyword>
<dbReference type="InterPro" id="IPR041260">
    <property type="entry name" value="Sld7_C"/>
</dbReference>
<dbReference type="InterPro" id="IPR041564">
    <property type="entry name" value="Sld7_N"/>
</dbReference>
<evidence type="ECO:0000256" key="7">
    <source>
        <dbReference type="ARBA" id="ARBA00023212"/>
    </source>
</evidence>
<evidence type="ECO:0000259" key="10">
    <source>
        <dbReference type="Pfam" id="PF18596"/>
    </source>
</evidence>
<proteinExistence type="inferred from homology"/>
<keyword evidence="13" id="KW-1185">Reference proteome</keyword>
<keyword evidence="8" id="KW-0539">Nucleus</keyword>
<dbReference type="GO" id="GO:0030174">
    <property type="term" value="P:regulation of DNA-templated DNA replication initiation"/>
    <property type="evidence" value="ECO:0007669"/>
    <property type="project" value="EnsemblFungi"/>
</dbReference>
<dbReference type="OrthoDB" id="4063051at2759"/>
<dbReference type="Proteomes" id="UP000005666">
    <property type="component" value="Chromosome 8"/>
</dbReference>
<dbReference type="AlphaFoldDB" id="G8BX32"/>
<keyword evidence="7" id="KW-0206">Cytoskeleton</keyword>
<dbReference type="Pfam" id="PF18636">
    <property type="entry name" value="Sld7_N"/>
    <property type="match status" value="1"/>
</dbReference>
<reference evidence="12 13" key="1">
    <citation type="journal article" date="2011" name="Proc. Natl. Acad. Sci. U.S.A.">
        <title>Evolutionary erosion of yeast sex chromosomes by mating-type switching accidents.</title>
        <authorList>
            <person name="Gordon J.L."/>
            <person name="Armisen D."/>
            <person name="Proux-Wera E."/>
            <person name="Oheigeartaigh S.S."/>
            <person name="Byrne K.P."/>
            <person name="Wolfe K.H."/>
        </authorList>
    </citation>
    <scope>NUCLEOTIDE SEQUENCE [LARGE SCALE GENOMIC DNA]</scope>
    <source>
        <strain evidence="13">ATCC 24235 / CBS 4417 / NBRC 1672 / NRRL Y-8282 / UCD 70-5</strain>
    </source>
</reference>
<gene>
    <name evidence="12" type="primary">TPHA0H01290</name>
    <name evidence="12" type="ordered locus">TPHA_0H01290</name>
</gene>
<feature type="domain" description="Sld7 N-terminal" evidence="11">
    <location>
        <begin position="2"/>
        <end position="146"/>
    </location>
</feature>
<evidence type="ECO:0000313" key="13">
    <source>
        <dbReference type="Proteomes" id="UP000005666"/>
    </source>
</evidence>
<evidence type="ECO:0000256" key="5">
    <source>
        <dbReference type="ARBA" id="ARBA00022490"/>
    </source>
</evidence>
<accession>G8BX32</accession>
<evidence type="ECO:0000256" key="9">
    <source>
        <dbReference type="ARBA" id="ARBA00023306"/>
    </source>
</evidence>
<dbReference type="KEGG" id="tpf:TPHA_0H01290"/>
<dbReference type="Pfam" id="PF18596">
    <property type="entry name" value="Sld7_C"/>
    <property type="match status" value="1"/>
</dbReference>
<keyword evidence="6" id="KW-0235">DNA replication</keyword>
<evidence type="ECO:0000313" key="12">
    <source>
        <dbReference type="EMBL" id="CCE64336.1"/>
    </source>
</evidence>
<dbReference type="eggNOG" id="ENOG502RZIJ">
    <property type="taxonomic scope" value="Eukaryota"/>
</dbReference>
<evidence type="ECO:0000256" key="6">
    <source>
        <dbReference type="ARBA" id="ARBA00022705"/>
    </source>
</evidence>
<dbReference type="EMBL" id="HE612863">
    <property type="protein sequence ID" value="CCE64336.1"/>
    <property type="molecule type" value="Genomic_DNA"/>
</dbReference>
<comment type="subcellular location">
    <subcellularLocation>
        <location evidence="2">Cytoplasm</location>
        <location evidence="2">Cytoskeleton</location>
        <location evidence="2">Spindle pole</location>
    </subcellularLocation>
    <subcellularLocation>
        <location evidence="1">Nucleus</location>
    </subcellularLocation>
</comment>
<evidence type="ECO:0000256" key="3">
    <source>
        <dbReference type="ARBA" id="ARBA00009044"/>
    </source>
</evidence>
<dbReference type="GO" id="GO:0000922">
    <property type="term" value="C:spindle pole"/>
    <property type="evidence" value="ECO:0007669"/>
    <property type="project" value="UniProtKB-SubCell"/>
</dbReference>
<evidence type="ECO:0000256" key="2">
    <source>
        <dbReference type="ARBA" id="ARBA00004647"/>
    </source>
</evidence>
<dbReference type="RefSeq" id="XP_003686770.1">
    <property type="nucleotide sequence ID" value="XM_003686722.1"/>
</dbReference>
<dbReference type="GO" id="GO:0000775">
    <property type="term" value="C:chromosome, centromeric region"/>
    <property type="evidence" value="ECO:0007669"/>
    <property type="project" value="EnsemblFungi"/>
</dbReference>
<evidence type="ECO:0000256" key="4">
    <source>
        <dbReference type="ARBA" id="ARBA00017231"/>
    </source>
</evidence>
<evidence type="ECO:0000256" key="8">
    <source>
        <dbReference type="ARBA" id="ARBA00023242"/>
    </source>
</evidence>
<keyword evidence="9" id="KW-0131">Cell cycle</keyword>
<organism evidence="12 13">
    <name type="scientific">Tetrapisispora phaffii (strain ATCC 24235 / CBS 4417 / NBRC 1672 / NRRL Y-8282 / UCD 70-5)</name>
    <name type="common">Yeast</name>
    <name type="synonym">Fabospora phaffii</name>
    <dbReference type="NCBI Taxonomy" id="1071381"/>
    <lineage>
        <taxon>Eukaryota</taxon>
        <taxon>Fungi</taxon>
        <taxon>Dikarya</taxon>
        <taxon>Ascomycota</taxon>
        <taxon>Saccharomycotina</taxon>
        <taxon>Saccharomycetes</taxon>
        <taxon>Saccharomycetales</taxon>
        <taxon>Saccharomycetaceae</taxon>
        <taxon>Tetrapisispora</taxon>
    </lineage>
</organism>
<dbReference type="OMA" id="EFTHRDE"/>
<feature type="domain" description="Sld7 C-terminal" evidence="10">
    <location>
        <begin position="219"/>
        <end position="291"/>
    </location>
</feature>
<evidence type="ECO:0000256" key="1">
    <source>
        <dbReference type="ARBA" id="ARBA00004123"/>
    </source>
</evidence>
<comment type="similarity">
    <text evidence="3">Belongs to the SLD7 family.</text>
</comment>
<dbReference type="GeneID" id="11534204"/>
<sequence>MFNKLAVLKLDLGHRHNDITLRDIQLWNKSNLEQQHVDKKSQAKVITMNAKFLTYVDISCLPIWLINDSNSSHDSELYCFTTSNTSLSFFKSKLKYNNRGIVIEISKDKNNRNLSSRDNTNPLIFSDHIVFYQANNFIQYFYLNIDRKTEIEYKINKLEKLKSDTELVINTVTKLDEYSKLNEDPRNKIDKILKKSYEQNRMNTNKVMRSLQISDKRLQFNDTLSKVILGGLRLRGIPNTQIGFQKLYKITFEASEFALRDELTQLLHNKIQEISFEKLQETVEVLLNLFLKS</sequence>
<evidence type="ECO:0000259" key="11">
    <source>
        <dbReference type="Pfam" id="PF18636"/>
    </source>
</evidence>
<dbReference type="STRING" id="1071381.G8BX32"/>